<dbReference type="PANTHER" id="PTHR30348">
    <property type="entry name" value="UNCHARACTERIZED PROTEIN YECE"/>
    <property type="match status" value="1"/>
</dbReference>
<protein>
    <recommendedName>
        <fullName evidence="2">DUF72 domain-containing protein</fullName>
    </recommendedName>
</protein>
<accession>A0A3G5AF11</accession>
<dbReference type="Gene3D" id="3.20.20.410">
    <property type="entry name" value="Protein of unknown function UPF0759"/>
    <property type="match status" value="1"/>
</dbReference>
<dbReference type="EMBL" id="MK072396">
    <property type="protein sequence ID" value="AYV83959.1"/>
    <property type="molecule type" value="Genomic_DNA"/>
</dbReference>
<dbReference type="Pfam" id="PF01904">
    <property type="entry name" value="DUF72"/>
    <property type="match status" value="1"/>
</dbReference>
<organism evidence="1">
    <name type="scientific">Hyperionvirus sp</name>
    <dbReference type="NCBI Taxonomy" id="2487770"/>
    <lineage>
        <taxon>Viruses</taxon>
        <taxon>Varidnaviria</taxon>
        <taxon>Bamfordvirae</taxon>
        <taxon>Nucleocytoviricota</taxon>
        <taxon>Megaviricetes</taxon>
        <taxon>Imitervirales</taxon>
        <taxon>Mimiviridae</taxon>
        <taxon>Klosneuvirinae</taxon>
    </lineage>
</organism>
<dbReference type="PANTHER" id="PTHR30348:SF4">
    <property type="entry name" value="DUF72 DOMAIN-CONTAINING PROTEIN"/>
    <property type="match status" value="1"/>
</dbReference>
<reference evidence="1" key="1">
    <citation type="submission" date="2018-10" db="EMBL/GenBank/DDBJ databases">
        <title>Hidden diversity of soil giant viruses.</title>
        <authorList>
            <person name="Schulz F."/>
            <person name="Alteio L."/>
            <person name="Goudeau D."/>
            <person name="Ryan E.M."/>
            <person name="Malmstrom R.R."/>
            <person name="Blanchard J."/>
            <person name="Woyke T."/>
        </authorList>
    </citation>
    <scope>NUCLEOTIDE SEQUENCE</scope>
    <source>
        <strain evidence="1">HYV1</strain>
    </source>
</reference>
<dbReference type="InterPro" id="IPR036520">
    <property type="entry name" value="UPF0759_sf"/>
</dbReference>
<dbReference type="InterPro" id="IPR002763">
    <property type="entry name" value="DUF72"/>
</dbReference>
<evidence type="ECO:0008006" key="2">
    <source>
        <dbReference type="Google" id="ProtNLM"/>
    </source>
</evidence>
<proteinExistence type="predicted"/>
<gene>
    <name evidence="1" type="ORF">Hyperionvirus14_48</name>
</gene>
<evidence type="ECO:0000313" key="1">
    <source>
        <dbReference type="EMBL" id="AYV83959.1"/>
    </source>
</evidence>
<name>A0A3G5AF11_9VIRU</name>
<dbReference type="SUPFAM" id="SSF117396">
    <property type="entry name" value="TM1631-like"/>
    <property type="match status" value="1"/>
</dbReference>
<sequence length="372" mass="43500">MDELYRGIIIVYPHGGYIADGSKKVIVKSKRFGDVIGKPLLLIEGKKALGVIYLNSVREITLEEFRRRSREHRITEEERVKWWPGKRILYEYPVSIGEIFMASVPIDYGTGPQVFVKMSRIKLLQRVYIGTSGYSYKGDGWDNFYSGADAFEVYADNFNTVELNVTFYRSYSAAQWRNLAKTAPKDFVYSIKVSRSITHFYQFQKFSRFASDASELPNRNRGPFLFQFAKNFKYTDDNMKRLGSLDGHYRMAFEFRDSGWFNDDVYALFKRKKKWSMVISYVDKDTEWNLDPGFNPKLKEWVQTADFVYVRLHGTTGQYTGSHKRILPALIKFVRELNVRDIFVYFNNTDSGQRLPDAIVDAEYMQDKIVLL</sequence>